<dbReference type="InterPro" id="IPR026838">
    <property type="entry name" value="YheC/D"/>
</dbReference>
<dbReference type="EMBL" id="JAMQCR010000001">
    <property type="protein sequence ID" value="MCM2533763.1"/>
    <property type="molecule type" value="Genomic_DNA"/>
</dbReference>
<evidence type="ECO:0000313" key="2">
    <source>
        <dbReference type="Proteomes" id="UP001523262"/>
    </source>
</evidence>
<proteinExistence type="predicted"/>
<organism evidence="1 2">
    <name type="scientific">Neobacillus pocheonensis</name>
    <dbReference type="NCBI Taxonomy" id="363869"/>
    <lineage>
        <taxon>Bacteria</taxon>
        <taxon>Bacillati</taxon>
        <taxon>Bacillota</taxon>
        <taxon>Bacilli</taxon>
        <taxon>Bacillales</taxon>
        <taxon>Bacillaceae</taxon>
        <taxon>Neobacillus</taxon>
    </lineage>
</organism>
<dbReference type="Pfam" id="PF14398">
    <property type="entry name" value="ATPgrasp_YheCD"/>
    <property type="match status" value="1"/>
</dbReference>
<dbReference type="SUPFAM" id="SSF56059">
    <property type="entry name" value="Glutathione synthetase ATP-binding domain-like"/>
    <property type="match status" value="1"/>
</dbReference>
<evidence type="ECO:0000313" key="1">
    <source>
        <dbReference type="EMBL" id="MCM2533763.1"/>
    </source>
</evidence>
<reference evidence="1 2" key="1">
    <citation type="submission" date="2022-06" db="EMBL/GenBank/DDBJ databases">
        <authorList>
            <person name="Jeon C.O."/>
        </authorList>
    </citation>
    <scope>NUCLEOTIDE SEQUENCE [LARGE SCALE GENOMIC DNA]</scope>
    <source>
        <strain evidence="1 2">KCTC 13943</strain>
    </source>
</reference>
<dbReference type="Proteomes" id="UP001523262">
    <property type="component" value="Unassembled WGS sequence"/>
</dbReference>
<comment type="caution">
    <text evidence="1">The sequence shown here is derived from an EMBL/GenBank/DDBJ whole genome shotgun (WGS) entry which is preliminary data.</text>
</comment>
<sequence length="365" mass="42288">MLRRILAGDDVICFEMRLNNNHIGPLIGILTARKLNGSMAGNGTLFMELQKKLISLNGISFIFTPEGVSDQFIEGYTFLPGKNKWIKVKFPYPELVYNRIPFRKSEEDVKCQKFLSILKEKSIPYFNPSFIDKYDLYCLMENHSVLNAHLPKTILANHRKGLYQFLKKHITIYLKPAQSAKGKGIFRMKLGKHMQVKLEGINKSEIYQSFYHFWEDWEKALNEINYLAQEEIKSAHYDGKRFDFRILAHAENEGYIVTGVGIRQSQEQEITTHITSGGRLLPYQLLQTEAHDQFIQTVVHHTGKALSEQFGYFGEFSIDACVSPTGHYYIYEVNSKPMSFDETEIEERKIAQLCLLFLQLTNFQN</sequence>
<gene>
    <name evidence="1" type="ORF">NDK43_16940</name>
</gene>
<protein>
    <submittedName>
        <fullName evidence="1">YheC/YheD family protein</fullName>
    </submittedName>
</protein>
<keyword evidence="2" id="KW-1185">Reference proteome</keyword>
<accession>A0ABT0WBS2</accession>
<name>A0ABT0WBS2_9BACI</name>